<gene>
    <name evidence="6" type="ORF">GM160_05415</name>
</gene>
<evidence type="ECO:0000256" key="1">
    <source>
        <dbReference type="ARBA" id="ARBA00004141"/>
    </source>
</evidence>
<dbReference type="Proteomes" id="UP000427716">
    <property type="component" value="Chromosome"/>
</dbReference>
<keyword evidence="2 5" id="KW-0812">Transmembrane</keyword>
<dbReference type="InterPro" id="IPR003825">
    <property type="entry name" value="Colicin-V_CvpA"/>
</dbReference>
<proteinExistence type="predicted"/>
<keyword evidence="3 5" id="KW-1133">Transmembrane helix</keyword>
<dbReference type="Pfam" id="PF02674">
    <property type="entry name" value="Colicin_V"/>
    <property type="match status" value="1"/>
</dbReference>
<evidence type="ECO:0000256" key="2">
    <source>
        <dbReference type="ARBA" id="ARBA00022692"/>
    </source>
</evidence>
<reference evidence="6 7" key="1">
    <citation type="submission" date="2019-11" db="EMBL/GenBank/DDBJ databases">
        <authorList>
            <person name="Zhang J."/>
            <person name="Sun C."/>
        </authorList>
    </citation>
    <scope>NUCLEOTIDE SEQUENCE [LARGE SCALE GENOMIC DNA]</scope>
    <source>
        <strain evidence="7">sp2</strain>
    </source>
</reference>
<sequence>MTMVDWILLAIVLISTAIALVRGFVKEVVSLITWIAAFGIALAFSQTAAVLVPEAVDIPSARVAIAFVALFVVVLILGGIINWAISKLVETTGLSGTDRSVGMVFGLLRGVLIVAGLLLLGGFTALPKEAWWQASMLIPHFQVVSEWLLAILPADVARNVQW</sequence>
<evidence type="ECO:0000313" key="6">
    <source>
        <dbReference type="EMBL" id="QGT78380.1"/>
    </source>
</evidence>
<feature type="transmembrane region" description="Helical" evidence="5">
    <location>
        <begin position="105"/>
        <end position="126"/>
    </location>
</feature>
<name>A0A6I6CYA7_9GAMM</name>
<evidence type="ECO:0000256" key="5">
    <source>
        <dbReference type="SAM" id="Phobius"/>
    </source>
</evidence>
<dbReference type="EMBL" id="CP046415">
    <property type="protein sequence ID" value="QGT78380.1"/>
    <property type="molecule type" value="Genomic_DNA"/>
</dbReference>
<evidence type="ECO:0000256" key="3">
    <source>
        <dbReference type="ARBA" id="ARBA00022989"/>
    </source>
</evidence>
<dbReference type="PANTHER" id="PTHR36926">
    <property type="entry name" value="COLICIN V PRODUCTION PROTEIN"/>
    <property type="match status" value="1"/>
</dbReference>
<dbReference type="AlphaFoldDB" id="A0A6I6CYA7"/>
<evidence type="ECO:0000256" key="4">
    <source>
        <dbReference type="ARBA" id="ARBA00023136"/>
    </source>
</evidence>
<organism evidence="6 7">
    <name type="scientific">Guyparkeria halophila</name>
    <dbReference type="NCBI Taxonomy" id="47960"/>
    <lineage>
        <taxon>Bacteria</taxon>
        <taxon>Pseudomonadati</taxon>
        <taxon>Pseudomonadota</taxon>
        <taxon>Gammaproteobacteria</taxon>
        <taxon>Chromatiales</taxon>
        <taxon>Thioalkalibacteraceae</taxon>
        <taxon>Guyparkeria</taxon>
    </lineage>
</organism>
<keyword evidence="4 5" id="KW-0472">Membrane</keyword>
<dbReference type="KEGG" id="ghl:GM160_05415"/>
<dbReference type="InterPro" id="IPR052719">
    <property type="entry name" value="CvpA-like"/>
</dbReference>
<dbReference type="RefSeq" id="WP_156573765.1">
    <property type="nucleotide sequence ID" value="NZ_CP046415.1"/>
</dbReference>
<feature type="transmembrane region" description="Helical" evidence="5">
    <location>
        <begin position="7"/>
        <end position="25"/>
    </location>
</feature>
<accession>A0A6I6CYA7</accession>
<evidence type="ECO:0000313" key="7">
    <source>
        <dbReference type="Proteomes" id="UP000427716"/>
    </source>
</evidence>
<comment type="subcellular location">
    <subcellularLocation>
        <location evidence="1">Membrane</location>
        <topology evidence="1">Multi-pass membrane protein</topology>
    </subcellularLocation>
</comment>
<dbReference type="GO" id="GO:0016020">
    <property type="term" value="C:membrane"/>
    <property type="evidence" value="ECO:0007669"/>
    <property type="project" value="UniProtKB-SubCell"/>
</dbReference>
<feature type="transmembrane region" description="Helical" evidence="5">
    <location>
        <begin position="31"/>
        <end position="52"/>
    </location>
</feature>
<keyword evidence="7" id="KW-1185">Reference proteome</keyword>
<feature type="transmembrane region" description="Helical" evidence="5">
    <location>
        <begin position="64"/>
        <end position="85"/>
    </location>
</feature>
<dbReference type="GO" id="GO:0009403">
    <property type="term" value="P:toxin biosynthetic process"/>
    <property type="evidence" value="ECO:0007669"/>
    <property type="project" value="InterPro"/>
</dbReference>
<protein>
    <submittedName>
        <fullName evidence="6">CvpA family protein</fullName>
    </submittedName>
</protein>
<dbReference type="PANTHER" id="PTHR36926:SF1">
    <property type="entry name" value="COLICIN V PRODUCTION PROTEIN"/>
    <property type="match status" value="1"/>
</dbReference>